<dbReference type="EMBL" id="CAJJDN010000172">
    <property type="protein sequence ID" value="CAD8127065.1"/>
    <property type="molecule type" value="Genomic_DNA"/>
</dbReference>
<reference evidence="1" key="1">
    <citation type="submission" date="2021-01" db="EMBL/GenBank/DDBJ databases">
        <authorList>
            <consortium name="Genoscope - CEA"/>
            <person name="William W."/>
        </authorList>
    </citation>
    <scope>NUCLEOTIDE SEQUENCE</scope>
</reference>
<name>A0A8S1RJZ3_9CILI</name>
<keyword evidence="2" id="KW-1185">Reference proteome</keyword>
<dbReference type="OrthoDB" id="423343at2759"/>
<protein>
    <submittedName>
        <fullName evidence="1">Uncharacterized protein</fullName>
    </submittedName>
</protein>
<proteinExistence type="predicted"/>
<comment type="caution">
    <text evidence="1">The sequence shown here is derived from an EMBL/GenBank/DDBJ whole genome shotgun (WGS) entry which is preliminary data.</text>
</comment>
<sequence>MGIMIEINWQKKIQYENQWKNNFAQGEGKLLYADRDEYEREEQRGQTDDFGIYLQINWACYEDQWKNDYRIRYRNME</sequence>
<gene>
    <name evidence="1" type="ORF">PSON_ATCC_30995.1.T1720116</name>
</gene>
<evidence type="ECO:0000313" key="2">
    <source>
        <dbReference type="Proteomes" id="UP000692954"/>
    </source>
</evidence>
<organism evidence="1 2">
    <name type="scientific">Paramecium sonneborni</name>
    <dbReference type="NCBI Taxonomy" id="65129"/>
    <lineage>
        <taxon>Eukaryota</taxon>
        <taxon>Sar</taxon>
        <taxon>Alveolata</taxon>
        <taxon>Ciliophora</taxon>
        <taxon>Intramacronucleata</taxon>
        <taxon>Oligohymenophorea</taxon>
        <taxon>Peniculida</taxon>
        <taxon>Parameciidae</taxon>
        <taxon>Paramecium</taxon>
    </lineage>
</organism>
<evidence type="ECO:0000313" key="1">
    <source>
        <dbReference type="EMBL" id="CAD8127065.1"/>
    </source>
</evidence>
<accession>A0A8S1RJZ3</accession>
<dbReference type="Proteomes" id="UP000692954">
    <property type="component" value="Unassembled WGS sequence"/>
</dbReference>
<dbReference type="AlphaFoldDB" id="A0A8S1RJZ3"/>